<dbReference type="Pfam" id="PF17647">
    <property type="entry name" value="DUF5518"/>
    <property type="match status" value="1"/>
</dbReference>
<dbReference type="AlphaFoldDB" id="A0ABD5NQ23"/>
<protein>
    <submittedName>
        <fullName evidence="2">DUF5518 domain-containing protein</fullName>
    </submittedName>
</protein>
<feature type="transmembrane region" description="Helical" evidence="1">
    <location>
        <begin position="24"/>
        <end position="51"/>
    </location>
</feature>
<dbReference type="GeneID" id="73902614"/>
<organism evidence="2 3">
    <name type="scientific">Halovivax cerinus</name>
    <dbReference type="NCBI Taxonomy" id="1487865"/>
    <lineage>
        <taxon>Archaea</taxon>
        <taxon>Methanobacteriati</taxon>
        <taxon>Methanobacteriota</taxon>
        <taxon>Stenosarchaea group</taxon>
        <taxon>Halobacteria</taxon>
        <taxon>Halobacteriales</taxon>
        <taxon>Natrialbaceae</taxon>
        <taxon>Halovivax</taxon>
    </lineage>
</organism>
<dbReference type="RefSeq" id="WP_256533484.1">
    <property type="nucleotide sequence ID" value="NZ_CP101824.1"/>
</dbReference>
<feature type="transmembrane region" description="Helical" evidence="1">
    <location>
        <begin position="94"/>
        <end position="122"/>
    </location>
</feature>
<keyword evidence="1" id="KW-0472">Membrane</keyword>
<proteinExistence type="predicted"/>
<keyword evidence="1" id="KW-1133">Transmembrane helix</keyword>
<evidence type="ECO:0000313" key="2">
    <source>
        <dbReference type="EMBL" id="MFC3959118.1"/>
    </source>
</evidence>
<dbReference type="InterPro" id="IPR040493">
    <property type="entry name" value="DUF5518"/>
</dbReference>
<dbReference type="EMBL" id="JBHSAQ010000010">
    <property type="protein sequence ID" value="MFC3959118.1"/>
    <property type="molecule type" value="Genomic_DNA"/>
</dbReference>
<comment type="caution">
    <text evidence="2">The sequence shown here is derived from an EMBL/GenBank/DDBJ whole genome shotgun (WGS) entry which is preliminary data.</text>
</comment>
<accession>A0ABD5NQ23</accession>
<evidence type="ECO:0000256" key="1">
    <source>
        <dbReference type="SAM" id="Phobius"/>
    </source>
</evidence>
<sequence length="130" mass="12972">MVSDSHAPAGAPAHEYDFGTGVNALFGGVVGIFLSFVPGSPLLGGAVAGYLELGESSDALTVGAIAGLVMLVPIALFGLFVTVILLGFAPGESVLVFGGFLLVALTITAVYTVGLSIVGALLGQYVAQEM</sequence>
<keyword evidence="1" id="KW-0812">Transmembrane</keyword>
<reference evidence="2 3" key="1">
    <citation type="journal article" date="2019" name="Int. J. Syst. Evol. Microbiol.">
        <title>The Global Catalogue of Microorganisms (GCM) 10K type strain sequencing project: providing services to taxonomists for standard genome sequencing and annotation.</title>
        <authorList>
            <consortium name="The Broad Institute Genomics Platform"/>
            <consortium name="The Broad Institute Genome Sequencing Center for Infectious Disease"/>
            <person name="Wu L."/>
            <person name="Ma J."/>
        </authorList>
    </citation>
    <scope>NUCLEOTIDE SEQUENCE [LARGE SCALE GENOMIC DNA]</scope>
    <source>
        <strain evidence="2 3">IBRC-M 10256</strain>
    </source>
</reference>
<name>A0ABD5NQ23_9EURY</name>
<keyword evidence="3" id="KW-1185">Reference proteome</keyword>
<evidence type="ECO:0000313" key="3">
    <source>
        <dbReference type="Proteomes" id="UP001595846"/>
    </source>
</evidence>
<feature type="transmembrane region" description="Helical" evidence="1">
    <location>
        <begin position="63"/>
        <end position="88"/>
    </location>
</feature>
<gene>
    <name evidence="2" type="ORF">ACFOUR_12160</name>
</gene>
<dbReference type="Proteomes" id="UP001595846">
    <property type="component" value="Unassembled WGS sequence"/>
</dbReference>